<dbReference type="Proteomes" id="UP000236598">
    <property type="component" value="Unassembled WGS sequence"/>
</dbReference>
<sequence length="115" mass="12575">MKSKIFAALLLLPLFTYASSYKCDALQQGQIGSNGKTVTAQSSIDIDGKQMHFSLNGVSWDLSYIGEKQIAKMYSTESGNVSVSFIDANPIIFVLHLVNDDGRKGTYNISECSEL</sequence>
<comment type="caution">
    <text evidence="1">The sequence shown here is derived from an EMBL/GenBank/DDBJ whole genome shotgun (WGS) entry which is preliminary data.</text>
</comment>
<dbReference type="RefSeq" id="WP_032303347.1">
    <property type="nucleotide sequence ID" value="NZ_CAXUAK010000001.1"/>
</dbReference>
<proteinExistence type="predicted"/>
<reference evidence="1 2" key="1">
    <citation type="submission" date="2018-01" db="EMBL/GenBank/DDBJ databases">
        <title>Draft Genomic Sequencing Of Potential Extraintestinal Pathogenic Escherichia coli B8S18 Isolated From Retail Chicken Skin.</title>
        <authorList>
            <person name="Xu A."/>
            <person name="Tilman S."/>
            <person name="Wisser-Parker K."/>
            <person name="Sheen S."/>
            <person name="Sommers C."/>
        </authorList>
    </citation>
    <scope>NUCLEOTIDE SEQUENCE [LARGE SCALE GENOMIC DNA]</scope>
    <source>
        <strain evidence="1 2">B8S18Com</strain>
    </source>
</reference>
<accession>A0A0D8WK17</accession>
<name>A0A0D8WK17_ECOLX</name>
<dbReference type="EMBL" id="PPHQ01000025">
    <property type="protein sequence ID" value="PNY65500.1"/>
    <property type="molecule type" value="Genomic_DNA"/>
</dbReference>
<protein>
    <submittedName>
        <fullName evidence="1">Uncharacterized protein</fullName>
    </submittedName>
</protein>
<dbReference type="AlphaFoldDB" id="A0A0D8WK17"/>
<gene>
    <name evidence="1" type="ORF">C2M16_23045</name>
</gene>
<evidence type="ECO:0000313" key="2">
    <source>
        <dbReference type="Proteomes" id="UP000236598"/>
    </source>
</evidence>
<organism evidence="1 2">
    <name type="scientific">Escherichia coli</name>
    <dbReference type="NCBI Taxonomy" id="562"/>
    <lineage>
        <taxon>Bacteria</taxon>
        <taxon>Pseudomonadati</taxon>
        <taxon>Pseudomonadota</taxon>
        <taxon>Gammaproteobacteria</taxon>
        <taxon>Enterobacterales</taxon>
        <taxon>Enterobacteriaceae</taxon>
        <taxon>Escherichia</taxon>
    </lineage>
</organism>
<evidence type="ECO:0000313" key="1">
    <source>
        <dbReference type="EMBL" id="PNY65500.1"/>
    </source>
</evidence>